<evidence type="ECO:0000259" key="13">
    <source>
        <dbReference type="PROSITE" id="PS50109"/>
    </source>
</evidence>
<dbReference type="InterPro" id="IPR004358">
    <property type="entry name" value="Sig_transdc_His_kin-like_C"/>
</dbReference>
<dbReference type="InterPro" id="IPR003594">
    <property type="entry name" value="HATPase_dom"/>
</dbReference>
<dbReference type="AlphaFoldDB" id="A0A2H0PV66"/>
<dbReference type="PANTHER" id="PTHR45453:SF1">
    <property type="entry name" value="PHOSPHATE REGULON SENSOR PROTEIN PHOR"/>
    <property type="match status" value="1"/>
</dbReference>
<protein>
    <recommendedName>
        <fullName evidence="3">histidine kinase</fullName>
        <ecNumber evidence="3">2.7.13.3</ecNumber>
    </recommendedName>
</protein>
<dbReference type="InterPro" id="IPR035965">
    <property type="entry name" value="PAS-like_dom_sf"/>
</dbReference>
<evidence type="ECO:0000256" key="11">
    <source>
        <dbReference type="ARBA" id="ARBA00023136"/>
    </source>
</evidence>
<dbReference type="GO" id="GO:0005886">
    <property type="term" value="C:plasma membrane"/>
    <property type="evidence" value="ECO:0007669"/>
    <property type="project" value="UniProtKB-SubCell"/>
</dbReference>
<keyword evidence="6" id="KW-0808">Transferase</keyword>
<keyword evidence="10" id="KW-0902">Two-component regulatory system</keyword>
<proteinExistence type="predicted"/>
<keyword evidence="11 12" id="KW-0472">Membrane</keyword>
<dbReference type="InterPro" id="IPR000014">
    <property type="entry name" value="PAS"/>
</dbReference>
<feature type="domain" description="PAS" evidence="14">
    <location>
        <begin position="70"/>
        <end position="115"/>
    </location>
</feature>
<dbReference type="CDD" id="cd00130">
    <property type="entry name" value="PAS"/>
    <property type="match status" value="1"/>
</dbReference>
<evidence type="ECO:0000259" key="14">
    <source>
        <dbReference type="PROSITE" id="PS50112"/>
    </source>
</evidence>
<evidence type="ECO:0000256" key="9">
    <source>
        <dbReference type="ARBA" id="ARBA00022840"/>
    </source>
</evidence>
<evidence type="ECO:0000256" key="3">
    <source>
        <dbReference type="ARBA" id="ARBA00012438"/>
    </source>
</evidence>
<dbReference type="SUPFAM" id="SSF47384">
    <property type="entry name" value="Homodimeric domain of signal transducing histidine kinase"/>
    <property type="match status" value="1"/>
</dbReference>
<dbReference type="EMBL" id="PCXE01000044">
    <property type="protein sequence ID" value="PIR25943.1"/>
    <property type="molecule type" value="Genomic_DNA"/>
</dbReference>
<evidence type="ECO:0000256" key="5">
    <source>
        <dbReference type="ARBA" id="ARBA00022553"/>
    </source>
</evidence>
<dbReference type="PANTHER" id="PTHR45453">
    <property type="entry name" value="PHOSPHATE REGULON SENSOR PROTEIN PHOR"/>
    <property type="match status" value="1"/>
</dbReference>
<evidence type="ECO:0000256" key="12">
    <source>
        <dbReference type="SAM" id="Phobius"/>
    </source>
</evidence>
<dbReference type="CDD" id="cd00082">
    <property type="entry name" value="HisKA"/>
    <property type="match status" value="1"/>
</dbReference>
<feature type="domain" description="Histidine kinase" evidence="13">
    <location>
        <begin position="207"/>
        <end position="429"/>
    </location>
</feature>
<gene>
    <name evidence="15" type="ORF">COV41_02445</name>
</gene>
<feature type="transmembrane region" description="Helical" evidence="12">
    <location>
        <begin position="38"/>
        <end position="61"/>
    </location>
</feature>
<dbReference type="SUPFAM" id="SSF55874">
    <property type="entry name" value="ATPase domain of HSP90 chaperone/DNA topoisomerase II/histidine kinase"/>
    <property type="match status" value="1"/>
</dbReference>
<dbReference type="FunFam" id="3.30.565.10:FF:000023">
    <property type="entry name" value="PAS domain-containing sensor histidine kinase"/>
    <property type="match status" value="1"/>
</dbReference>
<dbReference type="SMART" id="SM00387">
    <property type="entry name" value="HATPase_c"/>
    <property type="match status" value="1"/>
</dbReference>
<dbReference type="Pfam" id="PF02518">
    <property type="entry name" value="HATPase_c"/>
    <property type="match status" value="1"/>
</dbReference>
<dbReference type="PROSITE" id="PS50112">
    <property type="entry name" value="PAS"/>
    <property type="match status" value="1"/>
</dbReference>
<dbReference type="Pfam" id="PF00989">
    <property type="entry name" value="PAS"/>
    <property type="match status" value="1"/>
</dbReference>
<keyword evidence="5" id="KW-0597">Phosphoprotein</keyword>
<dbReference type="InterPro" id="IPR036890">
    <property type="entry name" value="HATPase_C_sf"/>
</dbReference>
<evidence type="ECO:0000256" key="6">
    <source>
        <dbReference type="ARBA" id="ARBA00022679"/>
    </source>
</evidence>
<keyword evidence="12" id="KW-1133">Transmembrane helix</keyword>
<evidence type="ECO:0000313" key="16">
    <source>
        <dbReference type="Proteomes" id="UP000236846"/>
    </source>
</evidence>
<keyword evidence="12" id="KW-0812">Transmembrane</keyword>
<accession>A0A2H0PV66</accession>
<dbReference type="NCBIfam" id="TIGR00229">
    <property type="entry name" value="sensory_box"/>
    <property type="match status" value="1"/>
</dbReference>
<keyword evidence="8" id="KW-0418">Kinase</keyword>
<keyword evidence="7" id="KW-0547">Nucleotide-binding</keyword>
<comment type="catalytic activity">
    <reaction evidence="1">
        <text>ATP + protein L-histidine = ADP + protein N-phospho-L-histidine.</text>
        <dbReference type="EC" id="2.7.13.3"/>
    </reaction>
</comment>
<evidence type="ECO:0000256" key="4">
    <source>
        <dbReference type="ARBA" id="ARBA00022475"/>
    </source>
</evidence>
<dbReference type="SMART" id="SM00091">
    <property type="entry name" value="PAS"/>
    <property type="match status" value="1"/>
</dbReference>
<evidence type="ECO:0000256" key="10">
    <source>
        <dbReference type="ARBA" id="ARBA00023012"/>
    </source>
</evidence>
<dbReference type="Pfam" id="PF00512">
    <property type="entry name" value="HisKA"/>
    <property type="match status" value="1"/>
</dbReference>
<dbReference type="InterPro" id="IPR050351">
    <property type="entry name" value="BphY/WalK/GraS-like"/>
</dbReference>
<evidence type="ECO:0000313" key="15">
    <source>
        <dbReference type="EMBL" id="PIR25943.1"/>
    </source>
</evidence>
<dbReference type="CDD" id="cd00075">
    <property type="entry name" value="HATPase"/>
    <property type="match status" value="1"/>
</dbReference>
<dbReference type="Proteomes" id="UP000236846">
    <property type="component" value="Unassembled WGS sequence"/>
</dbReference>
<keyword evidence="9" id="KW-0067">ATP-binding</keyword>
<evidence type="ECO:0000256" key="7">
    <source>
        <dbReference type="ARBA" id="ARBA00022741"/>
    </source>
</evidence>
<evidence type="ECO:0000256" key="1">
    <source>
        <dbReference type="ARBA" id="ARBA00000085"/>
    </source>
</evidence>
<dbReference type="GO" id="GO:0005524">
    <property type="term" value="F:ATP binding"/>
    <property type="evidence" value="ECO:0007669"/>
    <property type="project" value="UniProtKB-KW"/>
</dbReference>
<name>A0A2H0PV66_9BACT</name>
<comment type="caution">
    <text evidence="15">The sequence shown here is derived from an EMBL/GenBank/DDBJ whole genome shotgun (WGS) entry which is preliminary data.</text>
</comment>
<dbReference type="GO" id="GO:0004721">
    <property type="term" value="F:phosphoprotein phosphatase activity"/>
    <property type="evidence" value="ECO:0007669"/>
    <property type="project" value="TreeGrafter"/>
</dbReference>
<keyword evidence="4" id="KW-1003">Cell membrane</keyword>
<dbReference type="EC" id="2.7.13.3" evidence="3"/>
<dbReference type="GO" id="GO:0016036">
    <property type="term" value="P:cellular response to phosphate starvation"/>
    <property type="evidence" value="ECO:0007669"/>
    <property type="project" value="TreeGrafter"/>
</dbReference>
<dbReference type="GO" id="GO:0006355">
    <property type="term" value="P:regulation of DNA-templated transcription"/>
    <property type="evidence" value="ECO:0007669"/>
    <property type="project" value="InterPro"/>
</dbReference>
<evidence type="ECO:0000256" key="2">
    <source>
        <dbReference type="ARBA" id="ARBA00004236"/>
    </source>
</evidence>
<dbReference type="InterPro" id="IPR003661">
    <property type="entry name" value="HisK_dim/P_dom"/>
</dbReference>
<reference evidence="15 16" key="1">
    <citation type="submission" date="2017-09" db="EMBL/GenBank/DDBJ databases">
        <title>Depth-based differentiation of microbial function through sediment-hosted aquifers and enrichment of novel symbionts in the deep terrestrial subsurface.</title>
        <authorList>
            <person name="Probst A.J."/>
            <person name="Ladd B."/>
            <person name="Jarett J.K."/>
            <person name="Geller-Mcgrath D.E."/>
            <person name="Sieber C.M."/>
            <person name="Emerson J.B."/>
            <person name="Anantharaman K."/>
            <person name="Thomas B.C."/>
            <person name="Malmstrom R."/>
            <person name="Stieglmeier M."/>
            <person name="Klingl A."/>
            <person name="Woyke T."/>
            <person name="Ryan C.M."/>
            <person name="Banfield J.F."/>
        </authorList>
    </citation>
    <scope>NUCLEOTIDE SEQUENCE [LARGE SCALE GENOMIC DNA]</scope>
    <source>
        <strain evidence="15">CG11_big_fil_rev_8_21_14_0_20_43_10</strain>
    </source>
</reference>
<dbReference type="SUPFAM" id="SSF55785">
    <property type="entry name" value="PYP-like sensor domain (PAS domain)"/>
    <property type="match status" value="1"/>
</dbReference>
<dbReference type="InterPro" id="IPR013767">
    <property type="entry name" value="PAS_fold"/>
</dbReference>
<dbReference type="InterPro" id="IPR036097">
    <property type="entry name" value="HisK_dim/P_sf"/>
</dbReference>
<dbReference type="InterPro" id="IPR005467">
    <property type="entry name" value="His_kinase_dom"/>
</dbReference>
<dbReference type="GO" id="GO:0000155">
    <property type="term" value="F:phosphorelay sensor kinase activity"/>
    <property type="evidence" value="ECO:0007669"/>
    <property type="project" value="InterPro"/>
</dbReference>
<dbReference type="SMART" id="SM00388">
    <property type="entry name" value="HisKA"/>
    <property type="match status" value="1"/>
</dbReference>
<dbReference type="PROSITE" id="PS50109">
    <property type="entry name" value="HIS_KIN"/>
    <property type="match status" value="1"/>
</dbReference>
<evidence type="ECO:0000256" key="8">
    <source>
        <dbReference type="ARBA" id="ARBA00022777"/>
    </source>
</evidence>
<dbReference type="Gene3D" id="3.30.565.10">
    <property type="entry name" value="Histidine kinase-like ATPase, C-terminal domain"/>
    <property type="match status" value="1"/>
</dbReference>
<dbReference type="Gene3D" id="1.10.287.130">
    <property type="match status" value="1"/>
</dbReference>
<dbReference type="PRINTS" id="PR00344">
    <property type="entry name" value="BCTRLSENSOR"/>
</dbReference>
<sequence>MNQFFAYFRLKEMTPVKVFLAFVVIEAVAWFVRLPLWFAIAFTFFSVAFLVWLFMYSLTLAKTRFAFDIERNQNAAMIHALSEGIIAYDQNFKITSLNSAAEAICGVRAQEVVGQVVTPEWVSQEYYRVFAQIIFPSLAPTVVKKTTTASYPQIVEVSFSEPRELHVEVTTTQIFDENKKLLGFMKIIRDRSREIQLLQSKSEFITIAAHQLRTPLSGIKWGIEALYKGDVGPLTEEQSKVAEQTYHMVERLASTVENLLDVSKLEEGKFGYRMAKGDIVELAQSVMETYTQSAQQHEVKLLFFPPDQHIPQLTFDASKITLVLQNLIDNAIKYNVQNGEVRVRIELMPDKPYVKISIEDTGIGVPQDDMKLLFTKFYRSEETLKKEAAGSGLGLYISKNIVKRHGGDIWATSTQGRGSVFSFALPTDESLIPPTEVGANQGF</sequence>
<dbReference type="Gene3D" id="3.30.450.20">
    <property type="entry name" value="PAS domain"/>
    <property type="match status" value="1"/>
</dbReference>
<comment type="subcellular location">
    <subcellularLocation>
        <location evidence="2">Cell membrane</location>
    </subcellularLocation>
</comment>
<feature type="transmembrane region" description="Helical" evidence="12">
    <location>
        <begin position="12"/>
        <end position="32"/>
    </location>
</feature>
<organism evidence="15 16">
    <name type="scientific">Candidatus Brennerbacteria bacterium CG11_big_fil_rev_8_21_14_0_20_43_10</name>
    <dbReference type="NCBI Taxonomy" id="1974523"/>
    <lineage>
        <taxon>Bacteria</taxon>
        <taxon>Candidatus Brenneribacteriota</taxon>
    </lineage>
</organism>